<dbReference type="Proteomes" id="UP000830115">
    <property type="component" value="Chromosome"/>
</dbReference>
<comment type="subcellular location">
    <subcellularLocation>
        <location evidence="1">Secreted</location>
        <location evidence="1">Cell wall</location>
    </subcellularLocation>
</comment>
<evidence type="ECO:0000313" key="10">
    <source>
        <dbReference type="EMBL" id="UQA96216.1"/>
    </source>
</evidence>
<feature type="domain" description="Chaplin" evidence="9">
    <location>
        <begin position="39"/>
        <end position="79"/>
    </location>
</feature>
<keyword evidence="4 8" id="KW-0732">Signal</keyword>
<organism evidence="10 11">
    <name type="scientific">Streptomyces halobius</name>
    <dbReference type="NCBI Taxonomy" id="2879846"/>
    <lineage>
        <taxon>Bacteria</taxon>
        <taxon>Bacillati</taxon>
        <taxon>Actinomycetota</taxon>
        <taxon>Actinomycetes</taxon>
        <taxon>Kitasatosporales</taxon>
        <taxon>Streptomycetaceae</taxon>
        <taxon>Streptomyces</taxon>
    </lineage>
</organism>
<evidence type="ECO:0000256" key="8">
    <source>
        <dbReference type="SAM" id="SignalP"/>
    </source>
</evidence>
<dbReference type="EMBL" id="CP086322">
    <property type="protein sequence ID" value="UQA96216.1"/>
    <property type="molecule type" value="Genomic_DNA"/>
</dbReference>
<dbReference type="RefSeq" id="WP_248867119.1">
    <property type="nucleotide sequence ID" value="NZ_CP086322.1"/>
</dbReference>
<reference evidence="10" key="1">
    <citation type="submission" date="2021-10" db="EMBL/GenBank/DDBJ databases">
        <title>Streptomyces nigrumlapis sp.nov.,an antimicrobial producing actinobacterium isolated from Black Gobi rocks.</title>
        <authorList>
            <person name="Wen Y."/>
            <person name="Zhang W."/>
            <person name="Liu X.G."/>
        </authorList>
    </citation>
    <scope>NUCLEOTIDE SEQUENCE</scope>
    <source>
        <strain evidence="10">ST13-2-2</strain>
    </source>
</reference>
<dbReference type="InterPro" id="IPR005528">
    <property type="entry name" value="ChpA-H"/>
</dbReference>
<keyword evidence="6 7" id="KW-0034">Amyloid</keyword>
<name>A0ABY4MEK5_9ACTN</name>
<evidence type="ECO:0000256" key="6">
    <source>
        <dbReference type="ARBA" id="ARBA00023087"/>
    </source>
</evidence>
<dbReference type="PROSITE" id="PS51884">
    <property type="entry name" value="CHAPLIN"/>
    <property type="match status" value="2"/>
</dbReference>
<keyword evidence="11" id="KW-1185">Reference proteome</keyword>
<keyword evidence="2" id="KW-0134">Cell wall</keyword>
<evidence type="ECO:0000256" key="1">
    <source>
        <dbReference type="ARBA" id="ARBA00004191"/>
    </source>
</evidence>
<sequence>MKNIKRAAAITMAAGGLALAGAGVAAADAPLASGQAAGSAGVLSGNNVQAPVDASTNACGNTVNGVGLLNPTGGQKCANYTQGGAEGQAVASSGVGSGNNVQIPVHTPVNTTGNSVNIVGLLNPTGGNVSSNY</sequence>
<evidence type="ECO:0000259" key="9">
    <source>
        <dbReference type="PROSITE" id="PS51884"/>
    </source>
</evidence>
<gene>
    <name evidence="10" type="ORF">K9S39_33925</name>
</gene>
<feature type="domain" description="Chaplin" evidence="9">
    <location>
        <begin position="92"/>
        <end position="132"/>
    </location>
</feature>
<protein>
    <submittedName>
        <fullName evidence="10">Chaplin</fullName>
    </submittedName>
</protein>
<evidence type="ECO:0000256" key="5">
    <source>
        <dbReference type="ARBA" id="ARBA00022889"/>
    </source>
</evidence>
<keyword evidence="3" id="KW-0964">Secreted</keyword>
<feature type="chain" id="PRO_5046525425" evidence="8">
    <location>
        <begin position="28"/>
        <end position="133"/>
    </location>
</feature>
<evidence type="ECO:0000256" key="4">
    <source>
        <dbReference type="ARBA" id="ARBA00022729"/>
    </source>
</evidence>
<dbReference type="Pfam" id="PF03777">
    <property type="entry name" value="ChpA-C"/>
    <property type="match status" value="2"/>
</dbReference>
<keyword evidence="5" id="KW-0130">Cell adhesion</keyword>
<proteinExistence type="predicted"/>
<evidence type="ECO:0000313" key="11">
    <source>
        <dbReference type="Proteomes" id="UP000830115"/>
    </source>
</evidence>
<feature type="signal peptide" evidence="8">
    <location>
        <begin position="1"/>
        <end position="27"/>
    </location>
</feature>
<evidence type="ECO:0000256" key="2">
    <source>
        <dbReference type="ARBA" id="ARBA00022512"/>
    </source>
</evidence>
<accession>A0ABY4MEK5</accession>
<evidence type="ECO:0000256" key="3">
    <source>
        <dbReference type="ARBA" id="ARBA00022525"/>
    </source>
</evidence>
<evidence type="ECO:0000256" key="7">
    <source>
        <dbReference type="PROSITE-ProRule" id="PRU01232"/>
    </source>
</evidence>